<proteinExistence type="predicted"/>
<dbReference type="KEGG" id="nhe:NECHADRAFT_83183"/>
<organism evidence="3 4">
    <name type="scientific">Fusarium vanettenii (strain ATCC MYA-4622 / CBS 123669 / FGSC 9596 / NRRL 45880 / 77-13-4)</name>
    <name type="common">Fusarium solani subsp. pisi</name>
    <dbReference type="NCBI Taxonomy" id="660122"/>
    <lineage>
        <taxon>Eukaryota</taxon>
        <taxon>Fungi</taxon>
        <taxon>Dikarya</taxon>
        <taxon>Ascomycota</taxon>
        <taxon>Pezizomycotina</taxon>
        <taxon>Sordariomycetes</taxon>
        <taxon>Hypocreomycetidae</taxon>
        <taxon>Hypocreales</taxon>
        <taxon>Nectriaceae</taxon>
        <taxon>Fusarium</taxon>
        <taxon>Fusarium solani species complex</taxon>
        <taxon>Fusarium vanettenii</taxon>
    </lineage>
</organism>
<dbReference type="VEuPathDB" id="FungiDB:NECHADRAFT_83183"/>
<dbReference type="HOGENOM" id="CLU_1120411_0_0_1"/>
<keyword evidence="1" id="KW-0175">Coiled coil</keyword>
<feature type="compositionally biased region" description="Polar residues" evidence="2">
    <location>
        <begin position="12"/>
        <end position="30"/>
    </location>
</feature>
<dbReference type="AlphaFoldDB" id="C7ZBH5"/>
<feature type="region of interest" description="Disordered" evidence="2">
    <location>
        <begin position="1"/>
        <end position="55"/>
    </location>
</feature>
<name>C7ZBH5_FUSV7</name>
<evidence type="ECO:0000313" key="4">
    <source>
        <dbReference type="Proteomes" id="UP000005206"/>
    </source>
</evidence>
<dbReference type="GeneID" id="9670765"/>
<accession>C7ZBH5</accession>
<evidence type="ECO:0000313" key="3">
    <source>
        <dbReference type="EMBL" id="EEU38738.1"/>
    </source>
</evidence>
<evidence type="ECO:0000256" key="1">
    <source>
        <dbReference type="SAM" id="Coils"/>
    </source>
</evidence>
<evidence type="ECO:0000256" key="2">
    <source>
        <dbReference type="SAM" id="MobiDB-lite"/>
    </source>
</evidence>
<protein>
    <submittedName>
        <fullName evidence="3">Uncharacterized protein</fullName>
    </submittedName>
</protein>
<dbReference type="RefSeq" id="XP_003044451.1">
    <property type="nucleotide sequence ID" value="XM_003044405.1"/>
</dbReference>
<gene>
    <name evidence="3" type="ORF">NECHADRAFT_83183</name>
</gene>
<feature type="coiled-coil region" evidence="1">
    <location>
        <begin position="56"/>
        <end position="83"/>
    </location>
</feature>
<dbReference type="InParanoid" id="C7ZBH5"/>
<reference evidence="3 4" key="1">
    <citation type="journal article" date="2009" name="PLoS Genet.">
        <title>The genome of Nectria haematococca: contribution of supernumerary chromosomes to gene expansion.</title>
        <authorList>
            <person name="Coleman J.J."/>
            <person name="Rounsley S.D."/>
            <person name="Rodriguez-Carres M."/>
            <person name="Kuo A."/>
            <person name="Wasmann C.C."/>
            <person name="Grimwood J."/>
            <person name="Schmutz J."/>
            <person name="Taga M."/>
            <person name="White G.J."/>
            <person name="Zhou S."/>
            <person name="Schwartz D.C."/>
            <person name="Freitag M."/>
            <person name="Ma L.J."/>
            <person name="Danchin E.G."/>
            <person name="Henrissat B."/>
            <person name="Coutinho P.M."/>
            <person name="Nelson D.R."/>
            <person name="Straney D."/>
            <person name="Napoli C.A."/>
            <person name="Barker B.M."/>
            <person name="Gribskov M."/>
            <person name="Rep M."/>
            <person name="Kroken S."/>
            <person name="Molnar I."/>
            <person name="Rensing C."/>
            <person name="Kennell J.C."/>
            <person name="Zamora J."/>
            <person name="Farman M.L."/>
            <person name="Selker E.U."/>
            <person name="Salamov A."/>
            <person name="Shapiro H."/>
            <person name="Pangilinan J."/>
            <person name="Lindquist E."/>
            <person name="Lamers C."/>
            <person name="Grigoriev I.V."/>
            <person name="Geiser D.M."/>
            <person name="Covert S.F."/>
            <person name="Temporini E."/>
            <person name="Vanetten H.D."/>
        </authorList>
    </citation>
    <scope>NUCLEOTIDE SEQUENCE [LARGE SCALE GENOMIC DNA]</scope>
    <source>
        <strain evidence="4">ATCC MYA-4622 / CBS 123669 / FGSC 9596 / NRRL 45880 / 77-13-4</strain>
    </source>
</reference>
<dbReference type="EMBL" id="GG698914">
    <property type="protein sequence ID" value="EEU38738.1"/>
    <property type="molecule type" value="Genomic_DNA"/>
</dbReference>
<dbReference type="Proteomes" id="UP000005206">
    <property type="component" value="Chromosome 7"/>
</dbReference>
<dbReference type="OrthoDB" id="5107053at2759"/>
<sequence length="248" mass="27809">MFSRPVLPSRSWPETPQGSSVRVPSSTSAQGYMPQMFGPSQSHPPHNPSPPSNAMNDQVVQILEALNHRIISLEQQLWASQNRRAAQKNVRNSPVRTFIDPDFGELLSTHRIFDGCQRAGGSLSLVVSGQRPRLAPEREVLLMVRSDEEAEQVRNDVGRFKKMFGEKSYFYPESFYITPSAFSKDDLTRLSVNGGAKYDYCEMFKDPRTQRDGVYGVRPWPSASRNKHDLSMALKPAPESGSFSCNLG</sequence>
<keyword evidence="4" id="KW-1185">Reference proteome</keyword>